<dbReference type="SUPFAM" id="SSF53850">
    <property type="entry name" value="Periplasmic binding protein-like II"/>
    <property type="match status" value="1"/>
</dbReference>
<feature type="domain" description="HTH lysR-type" evidence="5">
    <location>
        <begin position="14"/>
        <end position="71"/>
    </location>
</feature>
<accession>A0A562IYH7</accession>
<dbReference type="EMBL" id="VLKG01000004">
    <property type="protein sequence ID" value="TWH75900.1"/>
    <property type="molecule type" value="Genomic_DNA"/>
</dbReference>
<dbReference type="GO" id="GO:0003677">
    <property type="term" value="F:DNA binding"/>
    <property type="evidence" value="ECO:0007669"/>
    <property type="project" value="UniProtKB-KW"/>
</dbReference>
<dbReference type="InterPro" id="IPR036390">
    <property type="entry name" value="WH_DNA-bd_sf"/>
</dbReference>
<dbReference type="SUPFAM" id="SSF46785">
    <property type="entry name" value="Winged helix' DNA-binding domain"/>
    <property type="match status" value="2"/>
</dbReference>
<evidence type="ECO:0000256" key="4">
    <source>
        <dbReference type="ARBA" id="ARBA00023163"/>
    </source>
</evidence>
<evidence type="ECO:0000259" key="5">
    <source>
        <dbReference type="PROSITE" id="PS50931"/>
    </source>
</evidence>
<dbReference type="OrthoDB" id="5914299at2"/>
<evidence type="ECO:0000313" key="7">
    <source>
        <dbReference type="Proteomes" id="UP000319627"/>
    </source>
</evidence>
<dbReference type="InterPro" id="IPR005119">
    <property type="entry name" value="LysR_subst-bd"/>
</dbReference>
<dbReference type="GO" id="GO:0003700">
    <property type="term" value="F:DNA-binding transcription factor activity"/>
    <property type="evidence" value="ECO:0007669"/>
    <property type="project" value="InterPro"/>
</dbReference>
<dbReference type="PANTHER" id="PTHR30419">
    <property type="entry name" value="HTH-TYPE TRANSCRIPTIONAL REGULATOR YBHD"/>
    <property type="match status" value="1"/>
</dbReference>
<protein>
    <submittedName>
        <fullName evidence="6">LysR family transcriptional regulator of gallate degradation</fullName>
    </submittedName>
</protein>
<reference evidence="6 7" key="1">
    <citation type="submission" date="2019-07" db="EMBL/GenBank/DDBJ databases">
        <title>Genomic Encyclopedia of Type Strains, Phase I: the one thousand microbial genomes (KMG-I) project.</title>
        <authorList>
            <person name="Kyrpides N."/>
        </authorList>
    </citation>
    <scope>NUCLEOTIDE SEQUENCE [LARGE SCALE GENOMIC DNA]</scope>
    <source>
        <strain evidence="6 7">DSM 375</strain>
    </source>
</reference>
<dbReference type="PROSITE" id="PS50931">
    <property type="entry name" value="HTH_LYSR"/>
    <property type="match status" value="2"/>
</dbReference>
<name>A0A562IYH7_9GAMM</name>
<keyword evidence="3" id="KW-0238">DNA-binding</keyword>
<dbReference type="Pfam" id="PF03466">
    <property type="entry name" value="LysR_substrate"/>
    <property type="match status" value="1"/>
</dbReference>
<dbReference type="InterPro" id="IPR036388">
    <property type="entry name" value="WH-like_DNA-bd_sf"/>
</dbReference>
<keyword evidence="4" id="KW-0804">Transcription</keyword>
<dbReference type="AlphaFoldDB" id="A0A562IYH7"/>
<comment type="caution">
    <text evidence="6">The sequence shown here is derived from an EMBL/GenBank/DDBJ whole genome shotgun (WGS) entry which is preliminary data.</text>
</comment>
<evidence type="ECO:0000256" key="2">
    <source>
        <dbReference type="ARBA" id="ARBA00023015"/>
    </source>
</evidence>
<dbReference type="RefSeq" id="WP_144571129.1">
    <property type="nucleotide sequence ID" value="NZ_VLKG01000004.1"/>
</dbReference>
<comment type="similarity">
    <text evidence="1">Belongs to the LysR transcriptional regulatory family.</text>
</comment>
<dbReference type="PANTHER" id="PTHR30419:SF14">
    <property type="entry name" value="LYSR FAMILY TRANSCRIPTIONAL REGULATOR"/>
    <property type="match status" value="1"/>
</dbReference>
<dbReference type="Pfam" id="PF00126">
    <property type="entry name" value="HTH_1"/>
    <property type="match status" value="2"/>
</dbReference>
<dbReference type="PRINTS" id="PR00039">
    <property type="entry name" value="HTHLYSR"/>
</dbReference>
<dbReference type="Gene3D" id="1.10.10.10">
    <property type="entry name" value="Winged helix-like DNA-binding domain superfamily/Winged helix DNA-binding domain"/>
    <property type="match status" value="2"/>
</dbReference>
<evidence type="ECO:0000313" key="6">
    <source>
        <dbReference type="EMBL" id="TWH75900.1"/>
    </source>
</evidence>
<keyword evidence="7" id="KW-1185">Reference proteome</keyword>
<dbReference type="Proteomes" id="UP000319627">
    <property type="component" value="Unassembled WGS sequence"/>
</dbReference>
<proteinExistence type="inferred from homology"/>
<gene>
    <name evidence="6" type="ORF">LX59_01410</name>
</gene>
<keyword evidence="2" id="KW-0805">Transcription regulation</keyword>
<evidence type="ECO:0000256" key="1">
    <source>
        <dbReference type="ARBA" id="ARBA00009437"/>
    </source>
</evidence>
<dbReference type="Gene3D" id="3.40.190.290">
    <property type="match status" value="1"/>
</dbReference>
<organism evidence="6 7">
    <name type="scientific">Azomonas agilis</name>
    <dbReference type="NCBI Taxonomy" id="116849"/>
    <lineage>
        <taxon>Bacteria</taxon>
        <taxon>Pseudomonadati</taxon>
        <taxon>Pseudomonadota</taxon>
        <taxon>Gammaproteobacteria</taxon>
        <taxon>Pseudomonadales</taxon>
        <taxon>Pseudomonadaceae</taxon>
        <taxon>Azomonas</taxon>
    </lineage>
</organism>
<dbReference type="GO" id="GO:0005829">
    <property type="term" value="C:cytosol"/>
    <property type="evidence" value="ECO:0007669"/>
    <property type="project" value="TreeGrafter"/>
</dbReference>
<dbReference type="InterPro" id="IPR000847">
    <property type="entry name" value="LysR_HTH_N"/>
</dbReference>
<evidence type="ECO:0000256" key="3">
    <source>
        <dbReference type="ARBA" id="ARBA00023125"/>
    </source>
</evidence>
<feature type="domain" description="HTH lysR-type" evidence="5">
    <location>
        <begin position="105"/>
        <end position="162"/>
    </location>
</feature>
<dbReference type="InterPro" id="IPR050950">
    <property type="entry name" value="HTH-type_LysR_regulators"/>
</dbReference>
<sequence>MQKTQILPESKKHLNLMHIRAFIKVAECESISKAANTLYRSQPVITRSISDLEKRLSVLLFERHIQGMRLSNYGKQILPRAKQAISELLSIADLINQTHEPIYLYNTKRLELFIKLSETYHVQTVANHFGLTQPAVSTALKTLEQGFGFPLFERTPKGLQPTKISDEISVFVRRALNELKHIDSDIAALQGEISGKVVVGALPLGRTRILPEAIVRMVSAYPKIQIVTIESPFDLLAKDLRTGDIDFILGALRSTDYASDLFGEKLLTEDLVILVRKNHPLLSQENALDNLSLSKWILPRAGSPSREQIDHYFDTIGMNPPDPVVETGDLAIIRGVLIRSDILAIVSNHQLEYEIKSGDLVKLPIYTNHTKRDIGLIYRSKCLHSPAANILMEFIKSVVQDSKQHHEFI</sequence>